<evidence type="ECO:0000313" key="2">
    <source>
        <dbReference type="Proteomes" id="UP001165083"/>
    </source>
</evidence>
<dbReference type="EMBL" id="BSXW01012465">
    <property type="protein sequence ID" value="GMF65408.1"/>
    <property type="molecule type" value="Genomic_DNA"/>
</dbReference>
<dbReference type="Proteomes" id="UP001165083">
    <property type="component" value="Unassembled WGS sequence"/>
</dbReference>
<proteinExistence type="predicted"/>
<organism evidence="1 2">
    <name type="scientific">Phytophthora lilii</name>
    <dbReference type="NCBI Taxonomy" id="2077276"/>
    <lineage>
        <taxon>Eukaryota</taxon>
        <taxon>Sar</taxon>
        <taxon>Stramenopiles</taxon>
        <taxon>Oomycota</taxon>
        <taxon>Peronosporomycetes</taxon>
        <taxon>Peronosporales</taxon>
        <taxon>Peronosporaceae</taxon>
        <taxon>Phytophthora</taxon>
    </lineage>
</organism>
<gene>
    <name evidence="1" type="ORF">Plil01_001807800</name>
</gene>
<name>A0A9W7DCT6_9STRA</name>
<evidence type="ECO:0000313" key="1">
    <source>
        <dbReference type="EMBL" id="GMF65408.1"/>
    </source>
</evidence>
<accession>A0A9W7DCT6</accession>
<dbReference type="AlphaFoldDB" id="A0A9W7DCT6"/>
<keyword evidence="2" id="KW-1185">Reference proteome</keyword>
<protein>
    <submittedName>
        <fullName evidence="1">Unnamed protein product</fullName>
    </submittedName>
</protein>
<sequence length="137" mass="16288">MPHSKLQTHQAPQRQMCRHFENLDFNNCDECIDEFYGYTEIHMHLADAETIAQPFNRNGPDFEFEEEDDPFDLLNLSLGDFVKFNGAEYQRKLAFFEQRRYFKAAVAEELIAEAMSPRRLMKRMEPCDAFEQFLEAY</sequence>
<reference evidence="1" key="1">
    <citation type="submission" date="2023-04" db="EMBL/GenBank/DDBJ databases">
        <title>Phytophthora lilii NBRC 32176.</title>
        <authorList>
            <person name="Ichikawa N."/>
            <person name="Sato H."/>
            <person name="Tonouchi N."/>
        </authorList>
    </citation>
    <scope>NUCLEOTIDE SEQUENCE</scope>
    <source>
        <strain evidence="1">NBRC 32176</strain>
    </source>
</reference>
<comment type="caution">
    <text evidence="1">The sequence shown here is derived from an EMBL/GenBank/DDBJ whole genome shotgun (WGS) entry which is preliminary data.</text>
</comment>